<dbReference type="RefSeq" id="WP_146936730.1">
    <property type="nucleotide sequence ID" value="NZ_BJXW01000011.1"/>
</dbReference>
<gene>
    <name evidence="1" type="ORF">CQU01_12060</name>
</gene>
<organism evidence="1 2">
    <name type="scientific">Cerasibacillus quisquiliarum</name>
    <dbReference type="NCBI Taxonomy" id="227865"/>
    <lineage>
        <taxon>Bacteria</taxon>
        <taxon>Bacillati</taxon>
        <taxon>Bacillota</taxon>
        <taxon>Bacilli</taxon>
        <taxon>Bacillales</taxon>
        <taxon>Bacillaceae</taxon>
        <taxon>Cerasibacillus</taxon>
    </lineage>
</organism>
<dbReference type="OrthoDB" id="2068443at2"/>
<comment type="caution">
    <text evidence="1">The sequence shown here is derived from an EMBL/GenBank/DDBJ whole genome shotgun (WGS) entry which is preliminary data.</text>
</comment>
<evidence type="ECO:0000313" key="2">
    <source>
        <dbReference type="Proteomes" id="UP000321491"/>
    </source>
</evidence>
<reference evidence="1 2" key="1">
    <citation type="submission" date="2019-07" db="EMBL/GenBank/DDBJ databases">
        <title>Whole genome shotgun sequence of Cerasibacillus quisquiliarum NBRC 102429.</title>
        <authorList>
            <person name="Hosoyama A."/>
            <person name="Uohara A."/>
            <person name="Ohji S."/>
            <person name="Ichikawa N."/>
        </authorList>
    </citation>
    <scope>NUCLEOTIDE SEQUENCE [LARGE SCALE GENOMIC DNA]</scope>
    <source>
        <strain evidence="1 2">NBRC 102429</strain>
    </source>
</reference>
<evidence type="ECO:0000313" key="1">
    <source>
        <dbReference type="EMBL" id="GEN30968.1"/>
    </source>
</evidence>
<keyword evidence="2" id="KW-1185">Reference proteome</keyword>
<dbReference type="AlphaFoldDB" id="A0A511UYX3"/>
<proteinExistence type="predicted"/>
<dbReference type="EMBL" id="BJXW01000011">
    <property type="protein sequence ID" value="GEN30968.1"/>
    <property type="molecule type" value="Genomic_DNA"/>
</dbReference>
<dbReference type="Proteomes" id="UP000321491">
    <property type="component" value="Unassembled WGS sequence"/>
</dbReference>
<name>A0A511UYX3_9BACI</name>
<accession>A0A511UYX3</accession>
<evidence type="ECO:0008006" key="3">
    <source>
        <dbReference type="Google" id="ProtNLM"/>
    </source>
</evidence>
<protein>
    <recommendedName>
        <fullName evidence="3">Malate synthase</fullName>
    </recommendedName>
</protein>
<sequence length="279" mass="32608">MNLLNEKVTHKVFGNGKIVGQDESIITVDFNEDIKRFVYPDAIGTFISLKDKDTAKSLKKIISKKETEQKAVEKKREEKKKQKTLELQRIKQLKNHKIHESSQIVFWLDENEQQSVFTDWQVSTGKIKSGPNKGQPNRAARLRPNSAALLTVREENQAETDRQIIGLYMVKETFAGNLSEDGMVPAHAYYRIKLTEQEAEKMLFWNYYKNKNYPHRTSWNSGKYRYFDNVWTAQILKDIMALKTDEEERKQVKSFLEYFLKMNLLDINHIPKACGALKQ</sequence>